<dbReference type="AlphaFoldDB" id="A0A4C1X561"/>
<sequence>MANRPGRELDRTGFASAATDDAIWHQRNKIDTELTKKAERKPQPPASFVRLNFRRVIRETRGGSSGESTTRRAAVVR</sequence>
<evidence type="ECO:0000313" key="2">
    <source>
        <dbReference type="EMBL" id="GBP58876.1"/>
    </source>
</evidence>
<evidence type="ECO:0000256" key="1">
    <source>
        <dbReference type="SAM" id="MobiDB-lite"/>
    </source>
</evidence>
<feature type="region of interest" description="Disordered" evidence="1">
    <location>
        <begin position="1"/>
        <end position="20"/>
    </location>
</feature>
<gene>
    <name evidence="2" type="ORF">EVAR_54670_1</name>
</gene>
<feature type="compositionally biased region" description="Basic and acidic residues" evidence="1">
    <location>
        <begin position="1"/>
        <end position="11"/>
    </location>
</feature>
<organism evidence="2 3">
    <name type="scientific">Eumeta variegata</name>
    <name type="common">Bagworm moth</name>
    <name type="synonym">Eumeta japonica</name>
    <dbReference type="NCBI Taxonomy" id="151549"/>
    <lineage>
        <taxon>Eukaryota</taxon>
        <taxon>Metazoa</taxon>
        <taxon>Ecdysozoa</taxon>
        <taxon>Arthropoda</taxon>
        <taxon>Hexapoda</taxon>
        <taxon>Insecta</taxon>
        <taxon>Pterygota</taxon>
        <taxon>Neoptera</taxon>
        <taxon>Endopterygota</taxon>
        <taxon>Lepidoptera</taxon>
        <taxon>Glossata</taxon>
        <taxon>Ditrysia</taxon>
        <taxon>Tineoidea</taxon>
        <taxon>Psychidae</taxon>
        <taxon>Oiketicinae</taxon>
        <taxon>Eumeta</taxon>
    </lineage>
</organism>
<comment type="caution">
    <text evidence="2">The sequence shown here is derived from an EMBL/GenBank/DDBJ whole genome shotgun (WGS) entry which is preliminary data.</text>
</comment>
<dbReference type="Proteomes" id="UP000299102">
    <property type="component" value="Unassembled WGS sequence"/>
</dbReference>
<evidence type="ECO:0000313" key="3">
    <source>
        <dbReference type="Proteomes" id="UP000299102"/>
    </source>
</evidence>
<accession>A0A4C1X561</accession>
<reference evidence="2 3" key="1">
    <citation type="journal article" date="2019" name="Commun. Biol.">
        <title>The bagworm genome reveals a unique fibroin gene that provides high tensile strength.</title>
        <authorList>
            <person name="Kono N."/>
            <person name="Nakamura H."/>
            <person name="Ohtoshi R."/>
            <person name="Tomita M."/>
            <person name="Numata K."/>
            <person name="Arakawa K."/>
        </authorList>
    </citation>
    <scope>NUCLEOTIDE SEQUENCE [LARGE SCALE GENOMIC DNA]</scope>
</reference>
<protein>
    <submittedName>
        <fullName evidence="2">Uncharacterized protein</fullName>
    </submittedName>
</protein>
<dbReference type="EMBL" id="BGZK01000747">
    <property type="protein sequence ID" value="GBP58876.1"/>
    <property type="molecule type" value="Genomic_DNA"/>
</dbReference>
<name>A0A4C1X561_EUMVA</name>
<keyword evidence="3" id="KW-1185">Reference proteome</keyword>
<proteinExistence type="predicted"/>